<organism evidence="2">
    <name type="scientific">Spongospora subterranea</name>
    <dbReference type="NCBI Taxonomy" id="70186"/>
    <lineage>
        <taxon>Eukaryota</taxon>
        <taxon>Sar</taxon>
        <taxon>Rhizaria</taxon>
        <taxon>Endomyxa</taxon>
        <taxon>Phytomyxea</taxon>
        <taxon>Plasmodiophorida</taxon>
        <taxon>Plasmodiophoridae</taxon>
        <taxon>Spongospora</taxon>
    </lineage>
</organism>
<protein>
    <submittedName>
        <fullName evidence="2">Uncharacterized protein</fullName>
    </submittedName>
</protein>
<dbReference type="AlphaFoldDB" id="A0A0H5QZ71"/>
<evidence type="ECO:0000313" key="2">
    <source>
        <dbReference type="EMBL" id="CRZ00844.1"/>
    </source>
</evidence>
<keyword evidence="1" id="KW-0472">Membrane</keyword>
<evidence type="ECO:0000256" key="1">
    <source>
        <dbReference type="SAM" id="Phobius"/>
    </source>
</evidence>
<accession>A0A0H5QZ71</accession>
<name>A0A0H5QZ71_9EUKA</name>
<dbReference type="EMBL" id="HACM01000402">
    <property type="protein sequence ID" value="CRZ00844.1"/>
    <property type="molecule type" value="Transcribed_RNA"/>
</dbReference>
<keyword evidence="1" id="KW-1133">Transmembrane helix</keyword>
<proteinExistence type="predicted"/>
<sequence length="106" mass="12105">MDENELGRPAASIWPYCERFPLVRGLPLVTEMSMDISPESAVGLLTSMVPTSAVEPHRHQTVMNRRLRKILVANWVFHLLVVVSTDEWICGCWTVWFVRPCPLLNS</sequence>
<feature type="transmembrane region" description="Helical" evidence="1">
    <location>
        <begin position="75"/>
        <end position="98"/>
    </location>
</feature>
<keyword evidence="1" id="KW-0812">Transmembrane</keyword>
<reference evidence="2" key="1">
    <citation type="submission" date="2015-04" db="EMBL/GenBank/DDBJ databases">
        <title>The genome sequence of the plant pathogenic Rhizarian Plasmodiophora brassicae reveals insights in its biotrophic life cycle and the origin of chitin synthesis.</title>
        <authorList>
            <person name="Schwelm A."/>
            <person name="Fogelqvist J."/>
            <person name="Knaust A."/>
            <person name="Julke S."/>
            <person name="Lilja T."/>
            <person name="Dhandapani V."/>
            <person name="Bonilla-Rosso G."/>
            <person name="Karlsson M."/>
            <person name="Shevchenko A."/>
            <person name="Choi S.R."/>
            <person name="Kim H.G."/>
            <person name="Park J.Y."/>
            <person name="Lim Y.P."/>
            <person name="Ludwig-Muller J."/>
            <person name="Dixelius C."/>
        </authorList>
    </citation>
    <scope>NUCLEOTIDE SEQUENCE</scope>
    <source>
        <tissue evidence="2">Potato root galls</tissue>
    </source>
</reference>